<gene>
    <name evidence="5" type="ORF">SAMEA3906487_02345</name>
</gene>
<feature type="domain" description="HTH arsR-type" evidence="4">
    <location>
        <begin position="1"/>
        <end position="98"/>
    </location>
</feature>
<dbReference type="Gene3D" id="1.10.10.10">
    <property type="entry name" value="Winged helix-like DNA-binding domain superfamily/Winged helix DNA-binding domain"/>
    <property type="match status" value="1"/>
</dbReference>
<dbReference type="PANTHER" id="PTHR33154:SF32">
    <property type="entry name" value="TRANSCRIPTIONAL REGULATORY PROTEIN"/>
    <property type="match status" value="1"/>
</dbReference>
<protein>
    <submittedName>
        <fullName evidence="5">ArsR family transcriptional regulator</fullName>
    </submittedName>
</protein>
<dbReference type="STRING" id="123899.SAMEA3906487_02345"/>
<sequence>MNPILAKAMALANPNRLHILTILAHPGRHFGPGQFDESEGVCGLYIADKLGISAATASAHLKQLVQAGFLSSVRIGKFTYFKRLPSAMDDFADAIRKL</sequence>
<dbReference type="OrthoDB" id="9790747at2"/>
<dbReference type="GO" id="GO:0003677">
    <property type="term" value="F:DNA binding"/>
    <property type="evidence" value="ECO:0007669"/>
    <property type="project" value="UniProtKB-KW"/>
</dbReference>
<accession>A0A157SJN5</accession>
<dbReference type="GO" id="GO:0003700">
    <property type="term" value="F:DNA-binding transcription factor activity"/>
    <property type="evidence" value="ECO:0007669"/>
    <property type="project" value="InterPro"/>
</dbReference>
<dbReference type="PROSITE" id="PS50987">
    <property type="entry name" value="HTH_ARSR_2"/>
    <property type="match status" value="1"/>
</dbReference>
<dbReference type="InterPro" id="IPR051081">
    <property type="entry name" value="HTH_MetalResp_TranReg"/>
</dbReference>
<keyword evidence="1" id="KW-0805">Transcription regulation</keyword>
<dbReference type="eggNOG" id="COG0640">
    <property type="taxonomic scope" value="Bacteria"/>
</dbReference>
<organism evidence="5 6">
    <name type="scientific">Bordetella trematum</name>
    <dbReference type="NCBI Taxonomy" id="123899"/>
    <lineage>
        <taxon>Bacteria</taxon>
        <taxon>Pseudomonadati</taxon>
        <taxon>Pseudomonadota</taxon>
        <taxon>Betaproteobacteria</taxon>
        <taxon>Burkholderiales</taxon>
        <taxon>Alcaligenaceae</taxon>
        <taxon>Bordetella</taxon>
    </lineage>
</organism>
<dbReference type="AlphaFoldDB" id="A0A157SJN5"/>
<keyword evidence="3" id="KW-0804">Transcription</keyword>
<dbReference type="KEGG" id="btrm:SAMEA390648702345"/>
<evidence type="ECO:0000313" key="6">
    <source>
        <dbReference type="Proteomes" id="UP000076825"/>
    </source>
</evidence>
<dbReference type="GeneID" id="56590390"/>
<evidence type="ECO:0000259" key="4">
    <source>
        <dbReference type="PROSITE" id="PS50987"/>
    </source>
</evidence>
<dbReference type="Pfam" id="PF01022">
    <property type="entry name" value="HTH_5"/>
    <property type="match status" value="1"/>
</dbReference>
<dbReference type="InterPro" id="IPR011991">
    <property type="entry name" value="ArsR-like_HTH"/>
</dbReference>
<dbReference type="RefSeq" id="WP_025518256.1">
    <property type="nucleotide sequence ID" value="NZ_CP016340.1"/>
</dbReference>
<evidence type="ECO:0000256" key="2">
    <source>
        <dbReference type="ARBA" id="ARBA00023125"/>
    </source>
</evidence>
<dbReference type="InterPro" id="IPR001845">
    <property type="entry name" value="HTH_ArsR_DNA-bd_dom"/>
</dbReference>
<dbReference type="InterPro" id="IPR036390">
    <property type="entry name" value="WH_DNA-bd_sf"/>
</dbReference>
<dbReference type="PATRIC" id="fig|123899.6.peg.2332"/>
<evidence type="ECO:0000256" key="1">
    <source>
        <dbReference type="ARBA" id="ARBA00023015"/>
    </source>
</evidence>
<name>A0A157SJN5_9BORD</name>
<dbReference type="SUPFAM" id="SSF46785">
    <property type="entry name" value="Winged helix' DNA-binding domain"/>
    <property type="match status" value="1"/>
</dbReference>
<dbReference type="Proteomes" id="UP000076825">
    <property type="component" value="Chromosome 1"/>
</dbReference>
<evidence type="ECO:0000313" key="5">
    <source>
        <dbReference type="EMBL" id="SAI70670.1"/>
    </source>
</evidence>
<evidence type="ECO:0000256" key="3">
    <source>
        <dbReference type="ARBA" id="ARBA00023163"/>
    </source>
</evidence>
<keyword evidence="2" id="KW-0238">DNA-binding</keyword>
<dbReference type="InterPro" id="IPR036388">
    <property type="entry name" value="WH-like_DNA-bd_sf"/>
</dbReference>
<dbReference type="CDD" id="cd00090">
    <property type="entry name" value="HTH_ARSR"/>
    <property type="match status" value="1"/>
</dbReference>
<reference evidence="5 6" key="1">
    <citation type="submission" date="2016-04" db="EMBL/GenBank/DDBJ databases">
        <authorList>
            <consortium name="Pathogen Informatics"/>
        </authorList>
    </citation>
    <scope>NUCLEOTIDE SEQUENCE [LARGE SCALE GENOMIC DNA]</scope>
    <source>
        <strain evidence="5 6">H044680328</strain>
    </source>
</reference>
<dbReference type="SMART" id="SM00418">
    <property type="entry name" value="HTH_ARSR"/>
    <property type="match status" value="1"/>
</dbReference>
<proteinExistence type="predicted"/>
<dbReference type="EMBL" id="LT546645">
    <property type="protein sequence ID" value="SAI70670.1"/>
    <property type="molecule type" value="Genomic_DNA"/>
</dbReference>
<dbReference type="PANTHER" id="PTHR33154">
    <property type="entry name" value="TRANSCRIPTIONAL REGULATOR, ARSR FAMILY"/>
    <property type="match status" value="1"/>
</dbReference>
<keyword evidence="6" id="KW-1185">Reference proteome</keyword>